<evidence type="ECO:0000256" key="2">
    <source>
        <dbReference type="ARBA" id="ARBA00004395"/>
    </source>
</evidence>
<dbReference type="PRINTS" id="PR00180">
    <property type="entry name" value="CRETINALDHBP"/>
</dbReference>
<name>W9SED8_9ROSA</name>
<keyword evidence="9" id="KW-1185">Reference proteome</keyword>
<keyword evidence="3" id="KW-0653">Protein transport</keyword>
<evidence type="ECO:0000256" key="4">
    <source>
        <dbReference type="ARBA" id="ARBA00023034"/>
    </source>
</evidence>
<dbReference type="Gene3D" id="1.10.8.20">
    <property type="entry name" value="N-terminal domain of phosphatidylinositol transfer protein sec14p"/>
    <property type="match status" value="1"/>
</dbReference>
<dbReference type="Pfam" id="PF00650">
    <property type="entry name" value="CRAL_TRIO"/>
    <property type="match status" value="1"/>
</dbReference>
<dbReference type="PANTHER" id="PTHR45657:SF50">
    <property type="entry name" value="PHOSPHATIDYLINOSITOL_PHOSPHATIDYLCHOLINE TRANSFER PROTEIN SFH11"/>
    <property type="match status" value="1"/>
</dbReference>
<dbReference type="Gene3D" id="3.40.525.10">
    <property type="entry name" value="CRAL-TRIO lipid binding domain"/>
    <property type="match status" value="1"/>
</dbReference>
<dbReference type="InterPro" id="IPR001251">
    <property type="entry name" value="CRAL-TRIO_dom"/>
</dbReference>
<sequence>MHHSKDADSRIVISRGGDGEEEESFSSSTWQKPQKTTKRTKTIHPPIECHWQLPPIKEPKRSSSGAFKSVLSYPLKLGESLKKIGRTKSMQVVLEGTHDPKDESVVQSFREMLLLEVQVPPKHNDYHTLLRFLRMRDFDIAKAKEMFLNYLKWREDYGVDKIPKEFMFEEHERVKRCYPHGYHGVDRYGRPLYIERIGLLDLNELLKVTTVDRFVKHHVSEQEKTLNLRYPACSIAAKKHVASTTSILDVQGVGLANFSRPARSIFMEIQKIDSNYYPETLHRLFIVNAGSGFRMLWKAIKAFMDARTLAKIHVSGYNYINDLLEVIDISNLPTFLGGNCTCSDHGGCLLSDKGPWNNPEIAEIVQAISTNDEDNNGDEDGKMASEAAIVRNMKIEALEAILEETKSALEGLALHIQQLRTF</sequence>
<dbReference type="CDD" id="cd00170">
    <property type="entry name" value="SEC14"/>
    <property type="match status" value="1"/>
</dbReference>
<evidence type="ECO:0000259" key="7">
    <source>
        <dbReference type="PROSITE" id="PS50191"/>
    </source>
</evidence>
<dbReference type="GO" id="GO:0005886">
    <property type="term" value="C:plasma membrane"/>
    <property type="evidence" value="ECO:0007669"/>
    <property type="project" value="UniProtKB-SubCell"/>
</dbReference>
<dbReference type="eggNOG" id="KOG1471">
    <property type="taxonomic scope" value="Eukaryota"/>
</dbReference>
<dbReference type="GO" id="GO:0000139">
    <property type="term" value="C:Golgi membrane"/>
    <property type="evidence" value="ECO:0007669"/>
    <property type="project" value="UniProtKB-SubCell"/>
</dbReference>
<dbReference type="InterPro" id="IPR051026">
    <property type="entry name" value="PI/PC_transfer"/>
</dbReference>
<feature type="region of interest" description="Disordered" evidence="6">
    <location>
        <begin position="1"/>
        <end position="42"/>
    </location>
</feature>
<protein>
    <submittedName>
        <fullName evidence="8">Sec14 cytosolic factor</fullName>
    </submittedName>
</protein>
<dbReference type="EMBL" id="KE346162">
    <property type="protein sequence ID" value="EXC28302.1"/>
    <property type="molecule type" value="Genomic_DNA"/>
</dbReference>
<reference evidence="9" key="1">
    <citation type="submission" date="2013-01" db="EMBL/GenBank/DDBJ databases">
        <title>Draft Genome Sequence of a Mulberry Tree, Morus notabilis C.K. Schneid.</title>
        <authorList>
            <person name="He N."/>
            <person name="Zhao S."/>
        </authorList>
    </citation>
    <scope>NUCLEOTIDE SEQUENCE</scope>
</reference>
<dbReference type="InterPro" id="IPR011074">
    <property type="entry name" value="CRAL/TRIO_N_dom"/>
</dbReference>
<dbReference type="SMART" id="SM01100">
    <property type="entry name" value="CRAL_TRIO_N"/>
    <property type="match status" value="1"/>
</dbReference>
<evidence type="ECO:0000256" key="5">
    <source>
        <dbReference type="ARBA" id="ARBA00038020"/>
    </source>
</evidence>
<dbReference type="PANTHER" id="PTHR45657">
    <property type="entry name" value="CRAL-TRIO DOMAIN-CONTAINING PROTEIN YKL091C-RELATED"/>
    <property type="match status" value="1"/>
</dbReference>
<organism evidence="8 9">
    <name type="scientific">Morus notabilis</name>
    <dbReference type="NCBI Taxonomy" id="981085"/>
    <lineage>
        <taxon>Eukaryota</taxon>
        <taxon>Viridiplantae</taxon>
        <taxon>Streptophyta</taxon>
        <taxon>Embryophyta</taxon>
        <taxon>Tracheophyta</taxon>
        <taxon>Spermatophyta</taxon>
        <taxon>Magnoliopsida</taxon>
        <taxon>eudicotyledons</taxon>
        <taxon>Gunneridae</taxon>
        <taxon>Pentapetalae</taxon>
        <taxon>rosids</taxon>
        <taxon>fabids</taxon>
        <taxon>Rosales</taxon>
        <taxon>Moraceae</taxon>
        <taxon>Moreae</taxon>
        <taxon>Morus</taxon>
    </lineage>
</organism>
<dbReference type="SUPFAM" id="SSF46938">
    <property type="entry name" value="CRAL/TRIO N-terminal domain"/>
    <property type="match status" value="1"/>
</dbReference>
<evidence type="ECO:0000256" key="1">
    <source>
        <dbReference type="ARBA" id="ARBA00004202"/>
    </source>
</evidence>
<keyword evidence="3" id="KW-0813">Transport</keyword>
<dbReference type="PROSITE" id="PS50191">
    <property type="entry name" value="CRAL_TRIO"/>
    <property type="match status" value="1"/>
</dbReference>
<evidence type="ECO:0000313" key="8">
    <source>
        <dbReference type="EMBL" id="EXC28302.1"/>
    </source>
</evidence>
<dbReference type="GO" id="GO:0015031">
    <property type="term" value="P:protein transport"/>
    <property type="evidence" value="ECO:0007669"/>
    <property type="project" value="UniProtKB-KW"/>
</dbReference>
<dbReference type="InterPro" id="IPR036273">
    <property type="entry name" value="CRAL/TRIO_N_dom_sf"/>
</dbReference>
<keyword evidence="4" id="KW-0333">Golgi apparatus</keyword>
<evidence type="ECO:0000256" key="6">
    <source>
        <dbReference type="SAM" id="MobiDB-lite"/>
    </source>
</evidence>
<dbReference type="InterPro" id="IPR036865">
    <property type="entry name" value="CRAL-TRIO_dom_sf"/>
</dbReference>
<evidence type="ECO:0000256" key="3">
    <source>
        <dbReference type="ARBA" id="ARBA00022927"/>
    </source>
</evidence>
<comment type="similarity">
    <text evidence="5">Belongs to the SFH family.</text>
</comment>
<dbReference type="Pfam" id="PF03765">
    <property type="entry name" value="CRAL_TRIO_N"/>
    <property type="match status" value="1"/>
</dbReference>
<feature type="compositionally biased region" description="Low complexity" evidence="6">
    <location>
        <begin position="25"/>
        <end position="34"/>
    </location>
</feature>
<dbReference type="SMART" id="SM00516">
    <property type="entry name" value="SEC14"/>
    <property type="match status" value="1"/>
</dbReference>
<accession>W9SED8</accession>
<dbReference type="AlphaFoldDB" id="W9SED8"/>
<dbReference type="SUPFAM" id="SSF52087">
    <property type="entry name" value="CRAL/TRIO domain"/>
    <property type="match status" value="1"/>
</dbReference>
<dbReference type="Proteomes" id="UP000030645">
    <property type="component" value="Unassembled WGS sequence"/>
</dbReference>
<gene>
    <name evidence="8" type="ORF">L484_011806</name>
</gene>
<proteinExistence type="inferred from homology"/>
<evidence type="ECO:0000313" key="9">
    <source>
        <dbReference type="Proteomes" id="UP000030645"/>
    </source>
</evidence>
<comment type="subcellular location">
    <subcellularLocation>
        <location evidence="1">Cell membrane</location>
        <topology evidence="1">Peripheral membrane protein</topology>
    </subcellularLocation>
    <subcellularLocation>
        <location evidence="2">Golgi apparatus membrane</location>
        <topology evidence="2">Peripheral membrane protein</topology>
    </subcellularLocation>
</comment>
<feature type="domain" description="CRAL-TRIO" evidence="7">
    <location>
        <begin position="170"/>
        <end position="344"/>
    </location>
</feature>